<dbReference type="Pfam" id="PF01925">
    <property type="entry name" value="TauE"/>
    <property type="match status" value="1"/>
</dbReference>
<dbReference type="AlphaFoldDB" id="A0A5D9C5Z0"/>
<keyword evidence="6 8" id="KW-1133">Transmembrane helix</keyword>
<sequence>MGFLSIFIIGLAKGGFTGLGMLGTPILALAVPPVQAAAIILPLLLVQDAVGVWAFRKSWDAHVLKIMIPGAIVGIAIGWAFAAVLPDRWVLGALGVMSVCFASHRLWIERGGRAAPAQMWPDWAGFLCGIGSGITSQIAHAGQPPYALWVMPRRLPRDVLVGTTSIQFAVMNWVKVPAYAGLGAFTTANLIASAALLPIAIISTLAGVKLVRRVKPESFYLIAYTLLLLIGILLIRNALVA</sequence>
<keyword evidence="10" id="KW-1185">Reference proteome</keyword>
<dbReference type="PANTHER" id="PTHR30269">
    <property type="entry name" value="TRANSMEMBRANE PROTEIN YFCA"/>
    <property type="match status" value="1"/>
</dbReference>
<dbReference type="GO" id="GO:0005886">
    <property type="term" value="C:plasma membrane"/>
    <property type="evidence" value="ECO:0007669"/>
    <property type="project" value="UniProtKB-SubCell"/>
</dbReference>
<feature type="transmembrane region" description="Helical" evidence="8">
    <location>
        <begin position="62"/>
        <end position="83"/>
    </location>
</feature>
<gene>
    <name evidence="9" type="ORF">FYJ91_16025</name>
</gene>
<dbReference type="PANTHER" id="PTHR30269:SF37">
    <property type="entry name" value="MEMBRANE TRANSPORTER PROTEIN"/>
    <property type="match status" value="1"/>
</dbReference>
<evidence type="ECO:0000256" key="7">
    <source>
        <dbReference type="ARBA" id="ARBA00023136"/>
    </source>
</evidence>
<feature type="transmembrane region" description="Helical" evidence="8">
    <location>
        <begin position="89"/>
        <end position="108"/>
    </location>
</feature>
<evidence type="ECO:0000256" key="1">
    <source>
        <dbReference type="ARBA" id="ARBA00004651"/>
    </source>
</evidence>
<dbReference type="EMBL" id="VTOU01000003">
    <property type="protein sequence ID" value="TZG26607.1"/>
    <property type="molecule type" value="Genomic_DNA"/>
</dbReference>
<accession>A0A5D9C5Z0</accession>
<protein>
    <recommendedName>
        <fullName evidence="8">Probable membrane transporter protein</fullName>
    </recommendedName>
</protein>
<reference evidence="9 10" key="1">
    <citation type="submission" date="2019-08" db="EMBL/GenBank/DDBJ databases">
        <authorList>
            <person name="Wang G."/>
            <person name="Xu Z."/>
        </authorList>
    </citation>
    <scope>NUCLEOTIDE SEQUENCE [LARGE SCALE GENOMIC DNA]</scope>
    <source>
        <strain evidence="9 10">ZX</strain>
    </source>
</reference>
<dbReference type="Proteomes" id="UP000322077">
    <property type="component" value="Unassembled WGS sequence"/>
</dbReference>
<comment type="caution">
    <text evidence="9">The sequence shown here is derived from an EMBL/GenBank/DDBJ whole genome shotgun (WGS) entry which is preliminary data.</text>
</comment>
<evidence type="ECO:0000256" key="4">
    <source>
        <dbReference type="ARBA" id="ARBA00022475"/>
    </source>
</evidence>
<feature type="transmembrane region" description="Helical" evidence="8">
    <location>
        <begin position="178"/>
        <end position="207"/>
    </location>
</feature>
<evidence type="ECO:0000256" key="8">
    <source>
        <dbReference type="RuleBase" id="RU363041"/>
    </source>
</evidence>
<proteinExistence type="inferred from homology"/>
<comment type="subcellular location">
    <subcellularLocation>
        <location evidence="1 8">Cell membrane</location>
        <topology evidence="1 8">Multi-pass membrane protein</topology>
    </subcellularLocation>
</comment>
<dbReference type="RefSeq" id="WP_149523407.1">
    <property type="nucleotide sequence ID" value="NZ_VTOU01000003.1"/>
</dbReference>
<evidence type="ECO:0000256" key="5">
    <source>
        <dbReference type="ARBA" id="ARBA00022692"/>
    </source>
</evidence>
<comment type="similarity">
    <text evidence="2 8">Belongs to the 4-toluene sulfonate uptake permease (TSUP) (TC 2.A.102) family.</text>
</comment>
<evidence type="ECO:0000256" key="3">
    <source>
        <dbReference type="ARBA" id="ARBA00022448"/>
    </source>
</evidence>
<feature type="transmembrane region" description="Helical" evidence="8">
    <location>
        <begin position="36"/>
        <end position="55"/>
    </location>
</feature>
<evidence type="ECO:0000256" key="6">
    <source>
        <dbReference type="ARBA" id="ARBA00022989"/>
    </source>
</evidence>
<evidence type="ECO:0000313" key="9">
    <source>
        <dbReference type="EMBL" id="TZG26607.1"/>
    </source>
</evidence>
<keyword evidence="5 8" id="KW-0812">Transmembrane</keyword>
<feature type="transmembrane region" description="Helical" evidence="8">
    <location>
        <begin position="219"/>
        <end position="239"/>
    </location>
</feature>
<organism evidence="9 10">
    <name type="scientific">Sphingomonas montanisoli</name>
    <dbReference type="NCBI Taxonomy" id="2606412"/>
    <lineage>
        <taxon>Bacteria</taxon>
        <taxon>Pseudomonadati</taxon>
        <taxon>Pseudomonadota</taxon>
        <taxon>Alphaproteobacteria</taxon>
        <taxon>Sphingomonadales</taxon>
        <taxon>Sphingomonadaceae</taxon>
        <taxon>Sphingomonas</taxon>
    </lineage>
</organism>
<evidence type="ECO:0000256" key="2">
    <source>
        <dbReference type="ARBA" id="ARBA00009142"/>
    </source>
</evidence>
<keyword evidence="7 8" id="KW-0472">Membrane</keyword>
<feature type="transmembrane region" description="Helical" evidence="8">
    <location>
        <begin position="7"/>
        <end position="30"/>
    </location>
</feature>
<keyword evidence="4 8" id="KW-1003">Cell membrane</keyword>
<evidence type="ECO:0000313" key="10">
    <source>
        <dbReference type="Proteomes" id="UP000322077"/>
    </source>
</evidence>
<dbReference type="InterPro" id="IPR052017">
    <property type="entry name" value="TSUP"/>
</dbReference>
<dbReference type="InterPro" id="IPR002781">
    <property type="entry name" value="TM_pro_TauE-like"/>
</dbReference>
<keyword evidence="3" id="KW-0813">Transport</keyword>
<name>A0A5D9C5Z0_9SPHN</name>